<dbReference type="Gene3D" id="3.40.50.720">
    <property type="entry name" value="NAD(P)-binding Rossmann-like Domain"/>
    <property type="match status" value="1"/>
</dbReference>
<accession>A0A2T4US88</accession>
<protein>
    <submittedName>
        <fullName evidence="4">Short-chain dehydrogenase</fullName>
    </submittedName>
</protein>
<dbReference type="RefSeq" id="WP_107574084.1">
    <property type="nucleotide sequence ID" value="NZ_PZPL01000001.1"/>
</dbReference>
<dbReference type="PANTHER" id="PTHR24320:SF148">
    <property type="entry name" value="NAD(P)-BINDING ROSSMANN-FOLD SUPERFAMILY PROTEIN"/>
    <property type="match status" value="1"/>
</dbReference>
<name>A0A2T4US88_9MICO</name>
<gene>
    <name evidence="4" type="ORF">C1I63_05550</name>
</gene>
<dbReference type="PANTHER" id="PTHR24320">
    <property type="entry name" value="RETINOL DEHYDROGENASE"/>
    <property type="match status" value="1"/>
</dbReference>
<dbReference type="EMBL" id="PZPL01000001">
    <property type="protein sequence ID" value="PTL72366.1"/>
    <property type="molecule type" value="Genomic_DNA"/>
</dbReference>
<evidence type="ECO:0000313" key="5">
    <source>
        <dbReference type="Proteomes" id="UP000241085"/>
    </source>
</evidence>
<dbReference type="Proteomes" id="UP000241085">
    <property type="component" value="Unassembled WGS sequence"/>
</dbReference>
<organism evidence="4 5">
    <name type="scientific">Rathayibacter caricis DSM 15933</name>
    <dbReference type="NCBI Taxonomy" id="1328867"/>
    <lineage>
        <taxon>Bacteria</taxon>
        <taxon>Bacillati</taxon>
        <taxon>Actinomycetota</taxon>
        <taxon>Actinomycetes</taxon>
        <taxon>Micrococcales</taxon>
        <taxon>Microbacteriaceae</taxon>
        <taxon>Rathayibacter</taxon>
    </lineage>
</organism>
<dbReference type="PRINTS" id="PR00081">
    <property type="entry name" value="GDHRDH"/>
</dbReference>
<dbReference type="Pfam" id="PF00106">
    <property type="entry name" value="adh_short"/>
    <property type="match status" value="1"/>
</dbReference>
<proteinExistence type="inferred from homology"/>
<sequence length="283" mass="29436">MTSTPPDQSGRTVVVTGATSGIGLATARALAAAGARVVLAVRDTAKGEGVAAAIAGDTLVRRLDLADLASIHRFAEEWSGPIDVLINNAGVSTAQRESTADGVELQFGTNHLGPFALTNLLLPRITGRVVSLASQAERMGRLDLDDLNTERTPYRESRVYATSKLAGLLFTAELQRRLTAVGSPVLAVAAHPGFVATGMTGRATGIAARLTALLAQSPEDGALPVLLAASGDVPPGAFTGPERFLHMRGGAQLIGRSRQARDEPLASRLWAASERMSGVVFPL</sequence>
<dbReference type="SUPFAM" id="SSF51735">
    <property type="entry name" value="NAD(P)-binding Rossmann-fold domains"/>
    <property type="match status" value="1"/>
</dbReference>
<dbReference type="PROSITE" id="PS00061">
    <property type="entry name" value="ADH_SHORT"/>
    <property type="match status" value="1"/>
</dbReference>
<comment type="caution">
    <text evidence="4">The sequence shown here is derived from an EMBL/GenBank/DDBJ whole genome shotgun (WGS) entry which is preliminary data.</text>
</comment>
<reference evidence="4 5" key="1">
    <citation type="submission" date="2018-03" db="EMBL/GenBank/DDBJ databases">
        <title>Bacteriophage NCPPB3778 and a type I-E CRISPR drive the evolution of the US Biological Select Agent, Rathayibacter toxicus.</title>
        <authorList>
            <person name="Davis E.W.II."/>
            <person name="Tabima J.F."/>
            <person name="Weisberg A.J."/>
            <person name="Dantas Lopes L."/>
            <person name="Wiseman M.S."/>
            <person name="Wiseman M.S."/>
            <person name="Pupko T."/>
            <person name="Belcher M.S."/>
            <person name="Sechler A.J."/>
            <person name="Tancos M.A."/>
            <person name="Schroeder B.K."/>
            <person name="Murray T.D."/>
            <person name="Luster D.G."/>
            <person name="Schneider W.L."/>
            <person name="Rogers E."/>
            <person name="Andreote F.D."/>
            <person name="Grunwald N.J."/>
            <person name="Putnam M.L."/>
            <person name="Chang J.H."/>
        </authorList>
    </citation>
    <scope>NUCLEOTIDE SEQUENCE [LARGE SCALE GENOMIC DNA]</scope>
    <source>
        <strain evidence="4 5">DSM 15933</strain>
    </source>
</reference>
<dbReference type="AlphaFoldDB" id="A0A2T4US88"/>
<comment type="similarity">
    <text evidence="1 3">Belongs to the short-chain dehydrogenases/reductases (SDR) family.</text>
</comment>
<dbReference type="PRINTS" id="PR00080">
    <property type="entry name" value="SDRFAMILY"/>
</dbReference>
<keyword evidence="5" id="KW-1185">Reference proteome</keyword>
<dbReference type="GO" id="GO:0016491">
    <property type="term" value="F:oxidoreductase activity"/>
    <property type="evidence" value="ECO:0007669"/>
    <property type="project" value="UniProtKB-KW"/>
</dbReference>
<dbReference type="InterPro" id="IPR036291">
    <property type="entry name" value="NAD(P)-bd_dom_sf"/>
</dbReference>
<dbReference type="NCBIfam" id="NF004846">
    <property type="entry name" value="PRK06197.1"/>
    <property type="match status" value="1"/>
</dbReference>
<keyword evidence="2" id="KW-0560">Oxidoreductase</keyword>
<evidence type="ECO:0000256" key="3">
    <source>
        <dbReference type="RuleBase" id="RU000363"/>
    </source>
</evidence>
<dbReference type="InterPro" id="IPR002347">
    <property type="entry name" value="SDR_fam"/>
</dbReference>
<dbReference type="InterPro" id="IPR020904">
    <property type="entry name" value="Sc_DH/Rdtase_CS"/>
</dbReference>
<evidence type="ECO:0000256" key="1">
    <source>
        <dbReference type="ARBA" id="ARBA00006484"/>
    </source>
</evidence>
<evidence type="ECO:0000313" key="4">
    <source>
        <dbReference type="EMBL" id="PTL72366.1"/>
    </source>
</evidence>
<evidence type="ECO:0000256" key="2">
    <source>
        <dbReference type="ARBA" id="ARBA00023002"/>
    </source>
</evidence>